<dbReference type="InterPro" id="IPR001283">
    <property type="entry name" value="CRISP-related"/>
</dbReference>
<evidence type="ECO:0000259" key="3">
    <source>
        <dbReference type="SMART" id="SM00198"/>
    </source>
</evidence>
<name>A0A319CG28_9EURO</name>
<gene>
    <name evidence="4" type="ORF">BO82DRAFT_358192</name>
</gene>
<dbReference type="SMART" id="SM00198">
    <property type="entry name" value="SCP"/>
    <property type="match status" value="1"/>
</dbReference>
<feature type="compositionally biased region" description="Polar residues" evidence="1">
    <location>
        <begin position="190"/>
        <end position="201"/>
    </location>
</feature>
<dbReference type="InterPro" id="IPR014044">
    <property type="entry name" value="CAP_dom"/>
</dbReference>
<dbReference type="PANTHER" id="PTHR10334">
    <property type="entry name" value="CYSTEINE-RICH SECRETORY PROTEIN-RELATED"/>
    <property type="match status" value="1"/>
</dbReference>
<dbReference type="VEuPathDB" id="FungiDB:BO82DRAFT_358192"/>
<dbReference type="InterPro" id="IPR018244">
    <property type="entry name" value="Allrgn_V5/Tpx1_CS"/>
</dbReference>
<dbReference type="Pfam" id="PF00188">
    <property type="entry name" value="CAP"/>
    <property type="match status" value="1"/>
</dbReference>
<dbReference type="Gene3D" id="3.40.33.10">
    <property type="entry name" value="CAP"/>
    <property type="match status" value="1"/>
</dbReference>
<feature type="region of interest" description="Disordered" evidence="1">
    <location>
        <begin position="189"/>
        <end position="210"/>
    </location>
</feature>
<dbReference type="FunFam" id="3.40.33.10:FF:000031">
    <property type="entry name" value="Extracellular SCP domain-containing protein Pry1"/>
    <property type="match status" value="1"/>
</dbReference>
<proteinExistence type="predicted"/>
<keyword evidence="5" id="KW-1185">Reference proteome</keyword>
<dbReference type="SUPFAM" id="SSF55797">
    <property type="entry name" value="PR-1-like"/>
    <property type="match status" value="1"/>
</dbReference>
<dbReference type="AlphaFoldDB" id="A0A319CG28"/>
<keyword evidence="2" id="KW-0732">Signal</keyword>
<protein>
    <submittedName>
        <fullName evidence="4">PR-1-like protein</fullName>
    </submittedName>
</protein>
<feature type="compositionally biased region" description="Low complexity" evidence="1">
    <location>
        <begin position="265"/>
        <end position="274"/>
    </location>
</feature>
<sequence>MPTNNLLPPTTTSATTTTTLLLRWLSITILLLLAILSAAEAALAPQQQTTTIIVVTVTATTVATPTVPHPASYTSLDLFENTILSVTNTYRQAHNASNLIWNKSLAEYAKKWAEGCRWAHSHGPHGENLAFGFPNATTAVAAWGDEGLRYNFRDPTGFTEETGHFTQLVWRATTEVGCAAVDCGVDVNDGKSSQGTKNGDPSKNGGEGINGIQRPQGWYVVCEYAPPGNVLGGNEKLGDKAFFRINVQAASTYSGPWQTGGNNNGGSRTSVASGTSGAAPAAGAILGGKGWTLVAYGLAVLGSGDMGQWVWDYLDV</sequence>
<dbReference type="STRING" id="1448315.A0A319CG28"/>
<reference evidence="4 5" key="1">
    <citation type="submission" date="2016-12" db="EMBL/GenBank/DDBJ databases">
        <title>The genomes of Aspergillus section Nigri reveals drivers in fungal speciation.</title>
        <authorList>
            <consortium name="DOE Joint Genome Institute"/>
            <person name="Vesth T.C."/>
            <person name="Nybo J."/>
            <person name="Theobald S."/>
            <person name="Brandl J."/>
            <person name="Frisvad J.C."/>
            <person name="Nielsen K.F."/>
            <person name="Lyhne E.K."/>
            <person name="Kogle M.E."/>
            <person name="Kuo A."/>
            <person name="Riley R."/>
            <person name="Clum A."/>
            <person name="Nolan M."/>
            <person name="Lipzen A."/>
            <person name="Salamov A."/>
            <person name="Henrissat B."/>
            <person name="Wiebenga A."/>
            <person name="De Vries R.P."/>
            <person name="Grigoriev I.V."/>
            <person name="Mortensen U.H."/>
            <person name="Andersen M.R."/>
            <person name="Baker S.E."/>
        </authorList>
    </citation>
    <scope>NUCLEOTIDE SEQUENCE [LARGE SCALE GENOMIC DNA]</scope>
    <source>
        <strain evidence="4 5">CBS 121591</strain>
    </source>
</reference>
<feature type="signal peptide" evidence="2">
    <location>
        <begin position="1"/>
        <end position="41"/>
    </location>
</feature>
<dbReference type="PRINTS" id="PR00837">
    <property type="entry name" value="V5TPXLIKE"/>
</dbReference>
<dbReference type="Proteomes" id="UP000248340">
    <property type="component" value="Unassembled WGS sequence"/>
</dbReference>
<feature type="chain" id="PRO_5016427003" evidence="2">
    <location>
        <begin position="42"/>
        <end position="316"/>
    </location>
</feature>
<evidence type="ECO:0000256" key="1">
    <source>
        <dbReference type="SAM" id="MobiDB-lite"/>
    </source>
</evidence>
<feature type="domain" description="SCP" evidence="3">
    <location>
        <begin position="78"/>
        <end position="232"/>
    </location>
</feature>
<dbReference type="GO" id="GO:0005576">
    <property type="term" value="C:extracellular region"/>
    <property type="evidence" value="ECO:0007669"/>
    <property type="project" value="InterPro"/>
</dbReference>
<dbReference type="GeneID" id="37138964"/>
<evidence type="ECO:0000313" key="5">
    <source>
        <dbReference type="Proteomes" id="UP000248340"/>
    </source>
</evidence>
<feature type="region of interest" description="Disordered" evidence="1">
    <location>
        <begin position="254"/>
        <end position="274"/>
    </location>
</feature>
<dbReference type="InterPro" id="IPR035940">
    <property type="entry name" value="CAP_sf"/>
</dbReference>
<dbReference type="RefSeq" id="XP_025487723.1">
    <property type="nucleotide sequence ID" value="XM_025636223.1"/>
</dbReference>
<dbReference type="PROSITE" id="PS01009">
    <property type="entry name" value="CRISP_1"/>
    <property type="match status" value="1"/>
</dbReference>
<accession>A0A319CG28</accession>
<evidence type="ECO:0000256" key="2">
    <source>
        <dbReference type="SAM" id="SignalP"/>
    </source>
</evidence>
<dbReference type="EMBL" id="KZ821740">
    <property type="protein sequence ID" value="PYH77523.1"/>
    <property type="molecule type" value="Genomic_DNA"/>
</dbReference>
<dbReference type="OrthoDB" id="337038at2759"/>
<evidence type="ECO:0000313" key="4">
    <source>
        <dbReference type="EMBL" id="PYH77523.1"/>
    </source>
</evidence>
<organism evidence="4 5">
    <name type="scientific">Aspergillus uvarum CBS 121591</name>
    <dbReference type="NCBI Taxonomy" id="1448315"/>
    <lineage>
        <taxon>Eukaryota</taxon>
        <taxon>Fungi</taxon>
        <taxon>Dikarya</taxon>
        <taxon>Ascomycota</taxon>
        <taxon>Pezizomycotina</taxon>
        <taxon>Eurotiomycetes</taxon>
        <taxon>Eurotiomycetidae</taxon>
        <taxon>Eurotiales</taxon>
        <taxon>Aspergillaceae</taxon>
        <taxon>Aspergillus</taxon>
        <taxon>Aspergillus subgen. Circumdati</taxon>
    </lineage>
</organism>